<dbReference type="AlphaFoldDB" id="A0A484RGZ3"/>
<gene>
    <name evidence="1" type="ORF">BER2_4596</name>
</gene>
<sequence length="40" mass="4673">MRSLLLAQNFNVCDLWEELGWQRRKDILRYSFVSGGGENA</sequence>
<evidence type="ECO:0000313" key="1">
    <source>
        <dbReference type="EMBL" id="VFR49275.1"/>
    </source>
</evidence>
<accession>A0A484RGZ3</accession>
<organism evidence="1">
    <name type="scientific">plant metagenome</name>
    <dbReference type="NCBI Taxonomy" id="1297885"/>
    <lineage>
        <taxon>unclassified sequences</taxon>
        <taxon>metagenomes</taxon>
        <taxon>organismal metagenomes</taxon>
    </lineage>
</organism>
<name>A0A484RGZ3_9ZZZZ</name>
<reference evidence="1" key="1">
    <citation type="submission" date="2019-03" db="EMBL/GenBank/DDBJ databases">
        <authorList>
            <person name="Danneels B."/>
        </authorList>
    </citation>
    <scope>NUCLEOTIDE SEQUENCE</scope>
</reference>
<proteinExistence type="predicted"/>
<dbReference type="EMBL" id="CAADIH010000033">
    <property type="protein sequence ID" value="VFR49275.1"/>
    <property type="molecule type" value="Genomic_DNA"/>
</dbReference>
<protein>
    <submittedName>
        <fullName evidence="1">Uncharacterized protein</fullName>
    </submittedName>
</protein>